<accession>A0A381S622</accession>
<feature type="transmembrane region" description="Helical" evidence="1">
    <location>
        <begin position="105"/>
        <end position="122"/>
    </location>
</feature>
<feature type="transmembrane region" description="Helical" evidence="1">
    <location>
        <begin position="7"/>
        <end position="25"/>
    </location>
</feature>
<sequence>MKTTLRILMGLGALICFVGSMNLLIKGAHGYLPDTVPPQLILDNILRFVSGIYFALGFLITWATINVNKTGNLTYFVGLLVIFAGLGRLWSRIDLGSAGAYFDSMMYLEFVLGLAIMILKYFSAKKIDTLKAQAKKL</sequence>
<dbReference type="EMBL" id="UINC01002652">
    <property type="protein sequence ID" value="SUZ98929.1"/>
    <property type="molecule type" value="Genomic_DNA"/>
</dbReference>
<proteinExistence type="predicted"/>
<keyword evidence="1" id="KW-1133">Transmembrane helix</keyword>
<keyword evidence="1" id="KW-0472">Membrane</keyword>
<evidence type="ECO:0008006" key="3">
    <source>
        <dbReference type="Google" id="ProtNLM"/>
    </source>
</evidence>
<dbReference type="InterPro" id="IPR025597">
    <property type="entry name" value="DUF4345"/>
</dbReference>
<organism evidence="2">
    <name type="scientific">marine metagenome</name>
    <dbReference type="NCBI Taxonomy" id="408172"/>
    <lineage>
        <taxon>unclassified sequences</taxon>
        <taxon>metagenomes</taxon>
        <taxon>ecological metagenomes</taxon>
    </lineage>
</organism>
<gene>
    <name evidence="2" type="ORF">METZ01_LOCUS51783</name>
</gene>
<feature type="transmembrane region" description="Helical" evidence="1">
    <location>
        <begin position="72"/>
        <end position="93"/>
    </location>
</feature>
<dbReference type="Pfam" id="PF14248">
    <property type="entry name" value="DUF4345"/>
    <property type="match status" value="1"/>
</dbReference>
<evidence type="ECO:0000313" key="2">
    <source>
        <dbReference type="EMBL" id="SUZ98929.1"/>
    </source>
</evidence>
<dbReference type="AlphaFoldDB" id="A0A381S622"/>
<name>A0A381S622_9ZZZZ</name>
<feature type="transmembrane region" description="Helical" evidence="1">
    <location>
        <begin position="45"/>
        <end position="65"/>
    </location>
</feature>
<protein>
    <recommendedName>
        <fullName evidence="3">DUF4345 domain-containing protein</fullName>
    </recommendedName>
</protein>
<evidence type="ECO:0000256" key="1">
    <source>
        <dbReference type="SAM" id="Phobius"/>
    </source>
</evidence>
<keyword evidence="1" id="KW-0812">Transmembrane</keyword>
<reference evidence="2" key="1">
    <citation type="submission" date="2018-05" db="EMBL/GenBank/DDBJ databases">
        <authorList>
            <person name="Lanie J.A."/>
            <person name="Ng W.-L."/>
            <person name="Kazmierczak K.M."/>
            <person name="Andrzejewski T.M."/>
            <person name="Davidsen T.M."/>
            <person name="Wayne K.J."/>
            <person name="Tettelin H."/>
            <person name="Glass J.I."/>
            <person name="Rusch D."/>
            <person name="Podicherti R."/>
            <person name="Tsui H.-C.T."/>
            <person name="Winkler M.E."/>
        </authorList>
    </citation>
    <scope>NUCLEOTIDE SEQUENCE</scope>
</reference>